<feature type="domain" description="Pyrrolo-quinoline quinone repeat" evidence="1">
    <location>
        <begin position="79"/>
        <end position="199"/>
    </location>
</feature>
<comment type="caution">
    <text evidence="2">The sequence shown here is derived from an EMBL/GenBank/DDBJ whole genome shotgun (WGS) entry which is preliminary data.</text>
</comment>
<evidence type="ECO:0000259" key="1">
    <source>
        <dbReference type="Pfam" id="PF13360"/>
    </source>
</evidence>
<evidence type="ECO:0000313" key="2">
    <source>
        <dbReference type="EMBL" id="GLY80076.1"/>
    </source>
</evidence>
<dbReference type="InterPro" id="IPR011047">
    <property type="entry name" value="Quinoprotein_ADH-like_sf"/>
</dbReference>
<dbReference type="Gene3D" id="2.40.128.630">
    <property type="match status" value="1"/>
</dbReference>
<dbReference type="Proteomes" id="UP001165135">
    <property type="component" value="Unassembled WGS sequence"/>
</dbReference>
<dbReference type="Gene3D" id="2.130.10.10">
    <property type="entry name" value="YVTN repeat-like/Quinoprotein amine dehydrogenase"/>
    <property type="match status" value="1"/>
</dbReference>
<dbReference type="RefSeq" id="WP_285632532.1">
    <property type="nucleotide sequence ID" value="NZ_BSTJ01000013.1"/>
</dbReference>
<dbReference type="EMBL" id="BSTJ01000013">
    <property type="protein sequence ID" value="GLY80076.1"/>
    <property type="molecule type" value="Genomic_DNA"/>
</dbReference>
<dbReference type="InterPro" id="IPR015943">
    <property type="entry name" value="WD40/YVTN_repeat-like_dom_sf"/>
</dbReference>
<name>A0A9W6VVU0_9ACTN</name>
<accession>A0A9W6VVU0</accession>
<organism evidence="2 3">
    <name type="scientific">Actinoallomurus iriomotensis</name>
    <dbReference type="NCBI Taxonomy" id="478107"/>
    <lineage>
        <taxon>Bacteria</taxon>
        <taxon>Bacillati</taxon>
        <taxon>Actinomycetota</taxon>
        <taxon>Actinomycetes</taxon>
        <taxon>Streptosporangiales</taxon>
        <taxon>Thermomonosporaceae</taxon>
        <taxon>Actinoallomurus</taxon>
    </lineage>
</organism>
<evidence type="ECO:0000313" key="3">
    <source>
        <dbReference type="Proteomes" id="UP001165135"/>
    </source>
</evidence>
<dbReference type="SUPFAM" id="SSF50998">
    <property type="entry name" value="Quinoprotein alcohol dehydrogenase-like"/>
    <property type="match status" value="1"/>
</dbReference>
<protein>
    <recommendedName>
        <fullName evidence="1">Pyrrolo-quinoline quinone repeat domain-containing protein</fullName>
    </recommendedName>
</protein>
<reference evidence="2" key="1">
    <citation type="submission" date="2023-03" db="EMBL/GenBank/DDBJ databases">
        <title>Actinoallomurus iriomotensis NBRC 103681.</title>
        <authorList>
            <person name="Ichikawa N."/>
            <person name="Sato H."/>
            <person name="Tonouchi N."/>
        </authorList>
    </citation>
    <scope>NUCLEOTIDE SEQUENCE</scope>
    <source>
        <strain evidence="2">NBRC 103681</strain>
    </source>
</reference>
<gene>
    <name evidence="2" type="ORF">Airi01_083430</name>
</gene>
<dbReference type="AlphaFoldDB" id="A0A9W6VVU0"/>
<dbReference type="Pfam" id="PF13360">
    <property type="entry name" value="PQQ_2"/>
    <property type="match status" value="1"/>
</dbReference>
<dbReference type="InterPro" id="IPR002372">
    <property type="entry name" value="PQQ_rpt_dom"/>
</dbReference>
<sequence length="359" mass="38637">MGDVSVQWSVPLPDGPDGTLLALPEGGCLVAAGGFVGLARPPGEFRVLAEAETMVRSAPVLLPERRFARAEDGFVVVRDRETGTTCARWRETIVTELATAPDGDLLYARWSKQDGDELTKAAADGTVRWRRSLTGRAGAAPLAVNELIVAADGATLRAYDAEGREGWVASHVGFGTQPPPTPYDEVTRPLAEFGDDVVVAELRWSDDGGIHLFDLREETVRRLEPPIAVHHPSTALPGRGVVAMGPTTIAGDGTTTRRVVLLDPSGQVSWTHELTVEPRALLATPSGDVILGASPDLDYWEKYHRWYTLSAECLLRCLAGDSGAERWTWRPGEPLTYQPSVDAAGTVFAAGRGRLWALA</sequence>
<proteinExistence type="predicted"/>